<feature type="compositionally biased region" description="Polar residues" evidence="1">
    <location>
        <begin position="53"/>
        <end position="64"/>
    </location>
</feature>
<dbReference type="EMBL" id="KZ559135">
    <property type="protein sequence ID" value="PLB38530.1"/>
    <property type="molecule type" value="Genomic_DNA"/>
</dbReference>
<dbReference type="STRING" id="41067.A0A2I2FD35"/>
<reference evidence="2 3" key="1">
    <citation type="submission" date="2017-12" db="EMBL/GenBank/DDBJ databases">
        <authorList>
            <consortium name="DOE Joint Genome Institute"/>
            <person name="Haridas S."/>
            <person name="Kjaerbolling I."/>
            <person name="Vesth T.C."/>
            <person name="Frisvad J.C."/>
            <person name="Nybo J.L."/>
            <person name="Theobald S."/>
            <person name="Kuo A."/>
            <person name="Bowyer P."/>
            <person name="Matsuda Y."/>
            <person name="Mondo S."/>
            <person name="Lyhne E.K."/>
            <person name="Kogle M.E."/>
            <person name="Clum A."/>
            <person name="Lipzen A."/>
            <person name="Salamov A."/>
            <person name="Ngan C.Y."/>
            <person name="Daum C."/>
            <person name="Chiniquy J."/>
            <person name="Barry K."/>
            <person name="LaButti K."/>
            <person name="Simmons B.A."/>
            <person name="Magnuson J.K."/>
            <person name="Mortensen U.H."/>
            <person name="Larsen T.O."/>
            <person name="Grigoriev I.V."/>
            <person name="Baker S.E."/>
            <person name="Andersen M.R."/>
            <person name="Nordberg H.P."/>
            <person name="Cantor M.N."/>
            <person name="Hua S.X."/>
        </authorList>
    </citation>
    <scope>NUCLEOTIDE SEQUENCE [LARGE SCALE GENOMIC DNA]</scope>
    <source>
        <strain evidence="2 3">CBS 102.13</strain>
    </source>
</reference>
<evidence type="ECO:0000313" key="2">
    <source>
        <dbReference type="EMBL" id="PLB38530.1"/>
    </source>
</evidence>
<feature type="region of interest" description="Disordered" evidence="1">
    <location>
        <begin position="1"/>
        <end position="38"/>
    </location>
</feature>
<dbReference type="Proteomes" id="UP000234585">
    <property type="component" value="Unassembled WGS sequence"/>
</dbReference>
<dbReference type="Gene3D" id="3.40.50.1000">
    <property type="entry name" value="HAD superfamily/HAD-like"/>
    <property type="match status" value="2"/>
</dbReference>
<feature type="region of interest" description="Disordered" evidence="1">
    <location>
        <begin position="51"/>
        <end position="72"/>
    </location>
</feature>
<dbReference type="InterPro" id="IPR006353">
    <property type="entry name" value="HAD-SF_hydro_IIA_CECR5"/>
</dbReference>
<evidence type="ECO:0000256" key="1">
    <source>
        <dbReference type="SAM" id="MobiDB-lite"/>
    </source>
</evidence>
<dbReference type="InterPro" id="IPR023214">
    <property type="entry name" value="HAD_sf"/>
</dbReference>
<organism evidence="2 3">
    <name type="scientific">Aspergillus candidus</name>
    <dbReference type="NCBI Taxonomy" id="41067"/>
    <lineage>
        <taxon>Eukaryota</taxon>
        <taxon>Fungi</taxon>
        <taxon>Dikarya</taxon>
        <taxon>Ascomycota</taxon>
        <taxon>Pezizomycotina</taxon>
        <taxon>Eurotiomycetes</taxon>
        <taxon>Eurotiomycetidae</taxon>
        <taxon>Eurotiales</taxon>
        <taxon>Aspergillaceae</taxon>
        <taxon>Aspergillus</taxon>
        <taxon>Aspergillus subgen. Circumdati</taxon>
    </lineage>
</organism>
<dbReference type="GO" id="GO:0046474">
    <property type="term" value="P:glycerophospholipid biosynthetic process"/>
    <property type="evidence" value="ECO:0007669"/>
    <property type="project" value="TreeGrafter"/>
</dbReference>
<dbReference type="Pfam" id="PF13242">
    <property type="entry name" value="Hydrolase_like"/>
    <property type="match status" value="1"/>
</dbReference>
<proteinExistence type="predicted"/>
<dbReference type="PANTHER" id="PTHR14269:SF4">
    <property type="entry name" value="CAT EYE SYNDROME CRITICAL REGION PROTEIN 5"/>
    <property type="match status" value="1"/>
</dbReference>
<accession>A0A2I2FD35</accession>
<sequence>MSMATTHGLESQVPGLDIRRTDLPTGPNVVVPPKDLIPPTDPEISAIEREMTKQQPQKNVSSGGNPVANAEPIDKRPVATADQFAFAFDIDGVLMRGGKPIPEAVDALKYINGENPYGVKVPYIFLTNGGGKTEEERCLDLSRQLEIEVSTGQFICGHTPMREMVERYNTVLVVGGEGEKCRVVAEGYGFKDVITPGDIIKTRQDTTPFRKLTDDEFENSRARDLSNTKIDAIFVFADSRDWAGDQQIILDVIMTKNGHLGTRSETHEEGPPVFFSHTDVVWSTSHEHCRLGMGALRASLEALYKTITGKDLATTAFGKPQLGTFQFATKLLQQWRQEIHGINKPPGTVYFIGDTPESDVRGTNEFDRISDATWYSILVKTGVYQEGMEPRYPPKQVTDDVLGAVKFAMDREFKKNPKEFEGEKTEQSGAIYN</sequence>
<dbReference type="NCBIfam" id="TIGR01456">
    <property type="entry name" value="CECR5"/>
    <property type="match status" value="1"/>
</dbReference>
<gene>
    <name evidence="2" type="ORF">BDW47DRAFT_23776</name>
</gene>
<dbReference type="RefSeq" id="XP_024672542.1">
    <property type="nucleotide sequence ID" value="XM_024818538.1"/>
</dbReference>
<keyword evidence="3" id="KW-1185">Reference proteome</keyword>
<dbReference type="InterPro" id="IPR036412">
    <property type="entry name" value="HAD-like_sf"/>
</dbReference>
<dbReference type="NCBIfam" id="TIGR01460">
    <property type="entry name" value="HAD-SF-IIA"/>
    <property type="match status" value="1"/>
</dbReference>
<dbReference type="PANTHER" id="PTHR14269">
    <property type="entry name" value="CDP-DIACYLGLYCEROL--GLYCEROL-3-PHOSPHATE 3-PHOSPHATIDYLTRANSFERASE-RELATED"/>
    <property type="match status" value="1"/>
</dbReference>
<dbReference type="SUPFAM" id="SSF56784">
    <property type="entry name" value="HAD-like"/>
    <property type="match status" value="1"/>
</dbReference>
<name>A0A2I2FD35_ASPCN</name>
<dbReference type="OrthoDB" id="10251048at2759"/>
<evidence type="ECO:0000313" key="3">
    <source>
        <dbReference type="Proteomes" id="UP000234585"/>
    </source>
</evidence>
<protein>
    <submittedName>
        <fullName evidence="2">Putative phosphatase</fullName>
    </submittedName>
</protein>
<dbReference type="GO" id="GO:0005739">
    <property type="term" value="C:mitochondrion"/>
    <property type="evidence" value="ECO:0007669"/>
    <property type="project" value="TreeGrafter"/>
</dbReference>
<dbReference type="Pfam" id="PF13344">
    <property type="entry name" value="Hydrolase_6"/>
    <property type="match status" value="1"/>
</dbReference>
<dbReference type="FunFam" id="3.40.50.1000:FF:000069">
    <property type="entry name" value="HAD-superfamily subfamily IIA hydrolase"/>
    <property type="match status" value="1"/>
</dbReference>
<dbReference type="GeneID" id="36525698"/>
<dbReference type="AlphaFoldDB" id="A0A2I2FD35"/>
<dbReference type="InterPro" id="IPR050324">
    <property type="entry name" value="CDP-alcohol_PTase-I"/>
</dbReference>
<dbReference type="InterPro" id="IPR006357">
    <property type="entry name" value="HAD-SF_hydro_IIA"/>
</dbReference>